<name>A0A811U3S7_CERCA</name>
<dbReference type="Proteomes" id="UP000606786">
    <property type="component" value="Unassembled WGS sequence"/>
</dbReference>
<dbReference type="AlphaFoldDB" id="A0A811U3S7"/>
<proteinExistence type="predicted"/>
<reference evidence="1" key="1">
    <citation type="submission" date="2020-11" db="EMBL/GenBank/DDBJ databases">
        <authorList>
            <person name="Whitehead M."/>
        </authorList>
    </citation>
    <scope>NUCLEOTIDE SEQUENCE</scope>
    <source>
        <strain evidence="1">EGII</strain>
    </source>
</reference>
<comment type="caution">
    <text evidence="1">The sequence shown here is derived from an EMBL/GenBank/DDBJ whole genome shotgun (WGS) entry which is preliminary data.</text>
</comment>
<keyword evidence="2" id="KW-1185">Reference proteome</keyword>
<gene>
    <name evidence="1" type="ORF">CCAP1982_LOCUS2372</name>
</gene>
<dbReference type="EMBL" id="CAJHJT010000001">
    <property type="protein sequence ID" value="CAD6993559.1"/>
    <property type="molecule type" value="Genomic_DNA"/>
</dbReference>
<evidence type="ECO:0000313" key="1">
    <source>
        <dbReference type="EMBL" id="CAD6993559.1"/>
    </source>
</evidence>
<accession>A0A811U3S7</accession>
<protein>
    <submittedName>
        <fullName evidence="1">(Mediterranean fruit fly) hypothetical protein</fullName>
    </submittedName>
</protein>
<sequence>MINDADDMRIHNESLLLLENEDDDADASVNVDVFDRVLVNVSLKTSRCVYQKLSFNDSINSNVYDKNNNKNISASKHTFFSDACVLRSLHSLCIHEYVNDTSTISLVGLGIFCLNPLMRY</sequence>
<organism evidence="1 2">
    <name type="scientific">Ceratitis capitata</name>
    <name type="common">Mediterranean fruit fly</name>
    <name type="synonym">Tephritis capitata</name>
    <dbReference type="NCBI Taxonomy" id="7213"/>
    <lineage>
        <taxon>Eukaryota</taxon>
        <taxon>Metazoa</taxon>
        <taxon>Ecdysozoa</taxon>
        <taxon>Arthropoda</taxon>
        <taxon>Hexapoda</taxon>
        <taxon>Insecta</taxon>
        <taxon>Pterygota</taxon>
        <taxon>Neoptera</taxon>
        <taxon>Endopterygota</taxon>
        <taxon>Diptera</taxon>
        <taxon>Brachycera</taxon>
        <taxon>Muscomorpha</taxon>
        <taxon>Tephritoidea</taxon>
        <taxon>Tephritidae</taxon>
        <taxon>Ceratitis</taxon>
        <taxon>Ceratitis</taxon>
    </lineage>
</organism>
<evidence type="ECO:0000313" key="2">
    <source>
        <dbReference type="Proteomes" id="UP000606786"/>
    </source>
</evidence>